<keyword evidence="3" id="KW-1185">Reference proteome</keyword>
<dbReference type="Pfam" id="PF01833">
    <property type="entry name" value="TIG"/>
    <property type="match status" value="1"/>
</dbReference>
<dbReference type="CDD" id="cd00603">
    <property type="entry name" value="IPT_PCSR"/>
    <property type="match status" value="1"/>
</dbReference>
<evidence type="ECO:0000313" key="3">
    <source>
        <dbReference type="Proteomes" id="UP000253209"/>
    </source>
</evidence>
<organism evidence="2 3">
    <name type="scientific">Mucilaginibacter hurinus</name>
    <dbReference type="NCBI Taxonomy" id="2201324"/>
    <lineage>
        <taxon>Bacteria</taxon>
        <taxon>Pseudomonadati</taxon>
        <taxon>Bacteroidota</taxon>
        <taxon>Sphingobacteriia</taxon>
        <taxon>Sphingobacteriales</taxon>
        <taxon>Sphingobacteriaceae</taxon>
        <taxon>Mucilaginibacter</taxon>
    </lineage>
</organism>
<dbReference type="InterPro" id="IPR013783">
    <property type="entry name" value="Ig-like_fold"/>
</dbReference>
<dbReference type="AlphaFoldDB" id="A0A367GSR8"/>
<dbReference type="RefSeq" id="WP_114004658.1">
    <property type="nucleotide sequence ID" value="NZ_QGDC01000003.1"/>
</dbReference>
<dbReference type="EMBL" id="QGDC01000003">
    <property type="protein sequence ID" value="RCH55743.1"/>
    <property type="molecule type" value="Genomic_DNA"/>
</dbReference>
<dbReference type="Proteomes" id="UP000253209">
    <property type="component" value="Unassembled WGS sequence"/>
</dbReference>
<accession>A0A367GSR8</accession>
<evidence type="ECO:0000313" key="2">
    <source>
        <dbReference type="EMBL" id="RCH55743.1"/>
    </source>
</evidence>
<proteinExistence type="predicted"/>
<reference evidence="2 3" key="1">
    <citation type="submission" date="2018-05" db="EMBL/GenBank/DDBJ databases">
        <title>Mucilaginibacter hurinus sp. nov., isolated from briquette warehouse soil.</title>
        <authorList>
            <person name="Choi L."/>
        </authorList>
    </citation>
    <scope>NUCLEOTIDE SEQUENCE [LARGE SCALE GENOMIC DNA]</scope>
    <source>
        <strain evidence="2 3">ZR32</strain>
    </source>
</reference>
<feature type="domain" description="IPT/TIG" evidence="1">
    <location>
        <begin position="43"/>
        <end position="121"/>
    </location>
</feature>
<comment type="caution">
    <text evidence="2">The sequence shown here is derived from an EMBL/GenBank/DDBJ whole genome shotgun (WGS) entry which is preliminary data.</text>
</comment>
<dbReference type="InterPro" id="IPR002909">
    <property type="entry name" value="IPT_dom"/>
</dbReference>
<sequence length="401" mass="42522">MNILIRTIGIYIILTILVGCKKDTGISKVAEAGMTYNNALPKPVITAISPSKGTIYGAVKITGSGFSTVVNGNIVRFNGIPATVNSFTSTEIVATVPANASTGNITVLSNDFTATSPAPFKILKYVPNGKLAINLDGLTEVAISKTGVIYGVIKRADKFAQIIKYTNGASTVIFNNAPEFKDQLNYFEHEYKGLLVSQAGEVYFASNYINNRSVNGTITRTVLQSHIVKINTAGQASLVAGADAGAVDGNGANARFRNIEAMAMDAAGNIYVSDFGNSRLRKVTPSADVTTLPAAVKIKRLAISAGGDLYFHDNNKVYSVNAATRRVSVIAGPYANGLGNMLFDAEGNLLVNQRTSILVINKANFGSEVKLPAITFAIAVDADRKLLTFTSKGVTRYALTE</sequence>
<dbReference type="Gene3D" id="2.120.10.30">
    <property type="entry name" value="TolB, C-terminal domain"/>
    <property type="match status" value="1"/>
</dbReference>
<dbReference type="InterPro" id="IPR014756">
    <property type="entry name" value="Ig_E-set"/>
</dbReference>
<gene>
    <name evidence="2" type="ORF">DJ568_07625</name>
</gene>
<dbReference type="InterPro" id="IPR011042">
    <property type="entry name" value="6-blade_b-propeller_TolB-like"/>
</dbReference>
<dbReference type="OrthoDB" id="670826at2"/>
<name>A0A367GSR8_9SPHI</name>
<dbReference type="PROSITE" id="PS51257">
    <property type="entry name" value="PROKAR_LIPOPROTEIN"/>
    <property type="match status" value="1"/>
</dbReference>
<dbReference type="Gene3D" id="2.60.40.10">
    <property type="entry name" value="Immunoglobulins"/>
    <property type="match status" value="1"/>
</dbReference>
<dbReference type="SUPFAM" id="SSF101898">
    <property type="entry name" value="NHL repeat"/>
    <property type="match status" value="1"/>
</dbReference>
<protein>
    <recommendedName>
        <fullName evidence="1">IPT/TIG domain-containing protein</fullName>
    </recommendedName>
</protein>
<dbReference type="SUPFAM" id="SSF81296">
    <property type="entry name" value="E set domains"/>
    <property type="match status" value="1"/>
</dbReference>
<evidence type="ECO:0000259" key="1">
    <source>
        <dbReference type="Pfam" id="PF01833"/>
    </source>
</evidence>